<dbReference type="GO" id="GO:0008270">
    <property type="term" value="F:zinc ion binding"/>
    <property type="evidence" value="ECO:0007669"/>
    <property type="project" value="UniProtKB-KW"/>
</dbReference>
<keyword evidence="4" id="KW-0227">DNA damage</keyword>
<dbReference type="AlphaFoldDB" id="A0A6H0XW99"/>
<name>A0A6H0XW99_9PEZI</name>
<keyword evidence="6" id="KW-0862">Zinc</keyword>
<evidence type="ECO:0000313" key="15">
    <source>
        <dbReference type="Proteomes" id="UP000503462"/>
    </source>
</evidence>
<evidence type="ECO:0000313" key="14">
    <source>
        <dbReference type="EMBL" id="QIW99036.1"/>
    </source>
</evidence>
<evidence type="ECO:0000256" key="5">
    <source>
        <dbReference type="ARBA" id="ARBA00022771"/>
    </source>
</evidence>
<dbReference type="Pfam" id="PF05181">
    <property type="entry name" value="XPA_C"/>
    <property type="match status" value="1"/>
</dbReference>
<dbReference type="InterPro" id="IPR037129">
    <property type="entry name" value="XPA_sf"/>
</dbReference>
<dbReference type="InterPro" id="IPR022656">
    <property type="entry name" value="XPA_C"/>
</dbReference>
<proteinExistence type="inferred from homology"/>
<dbReference type="PANTHER" id="PTHR10142">
    <property type="entry name" value="DNA REPAIR PROTEIN COMPLEMENTING XP-A CELLS"/>
    <property type="match status" value="1"/>
</dbReference>
<evidence type="ECO:0000256" key="8">
    <source>
        <dbReference type="ARBA" id="ARBA00023204"/>
    </source>
</evidence>
<dbReference type="GO" id="GO:0003684">
    <property type="term" value="F:damaged DNA binding"/>
    <property type="evidence" value="ECO:0007669"/>
    <property type="project" value="InterPro"/>
</dbReference>
<evidence type="ECO:0000256" key="4">
    <source>
        <dbReference type="ARBA" id="ARBA00022763"/>
    </source>
</evidence>
<dbReference type="GO" id="GO:1901255">
    <property type="term" value="P:nucleotide-excision repair involved in interstrand cross-link repair"/>
    <property type="evidence" value="ECO:0007669"/>
    <property type="project" value="TreeGrafter"/>
</dbReference>
<dbReference type="GO" id="GO:0006284">
    <property type="term" value="P:base-excision repair"/>
    <property type="evidence" value="ECO:0007669"/>
    <property type="project" value="TreeGrafter"/>
</dbReference>
<feature type="region of interest" description="Disordered" evidence="12">
    <location>
        <begin position="313"/>
        <end position="348"/>
    </location>
</feature>
<evidence type="ECO:0000256" key="10">
    <source>
        <dbReference type="ARBA" id="ARBA00072989"/>
    </source>
</evidence>
<accession>A0A6H0XW99</accession>
<dbReference type="OrthoDB" id="5368863at2759"/>
<dbReference type="InterPro" id="IPR009061">
    <property type="entry name" value="DNA-bd_dom_put_sf"/>
</dbReference>
<keyword evidence="7" id="KW-0238">DNA-binding</keyword>
<feature type="region of interest" description="Disordered" evidence="12">
    <location>
        <begin position="1"/>
        <end position="95"/>
    </location>
</feature>
<evidence type="ECO:0000256" key="6">
    <source>
        <dbReference type="ARBA" id="ARBA00022833"/>
    </source>
</evidence>
<keyword evidence="8" id="KW-0234">DNA repair</keyword>
<dbReference type="Proteomes" id="UP000503462">
    <property type="component" value="Chromosome 3"/>
</dbReference>
<evidence type="ECO:0000256" key="3">
    <source>
        <dbReference type="ARBA" id="ARBA00022723"/>
    </source>
</evidence>
<dbReference type="FunFam" id="3.90.530.10:FF:000003">
    <property type="entry name" value="Dna repair rad14 protein"/>
    <property type="match status" value="1"/>
</dbReference>
<comment type="similarity">
    <text evidence="2">Belongs to the XPA family.</text>
</comment>
<dbReference type="PANTHER" id="PTHR10142:SF0">
    <property type="entry name" value="DNA REPAIR PROTEIN COMPLEMENTING XP-A CELLS"/>
    <property type="match status" value="1"/>
</dbReference>
<keyword evidence="5" id="KW-0863">Zinc-finger</keyword>
<organism evidence="14 15">
    <name type="scientific">Peltaster fructicola</name>
    <dbReference type="NCBI Taxonomy" id="286661"/>
    <lineage>
        <taxon>Eukaryota</taxon>
        <taxon>Fungi</taxon>
        <taxon>Dikarya</taxon>
        <taxon>Ascomycota</taxon>
        <taxon>Pezizomycotina</taxon>
        <taxon>Dothideomycetes</taxon>
        <taxon>Dothideomycetes incertae sedis</taxon>
        <taxon>Peltaster</taxon>
    </lineage>
</organism>
<reference evidence="14 15" key="1">
    <citation type="journal article" date="2016" name="Sci. Rep.">
        <title>Peltaster fructicola genome reveals evolution from an invasive phytopathogen to an ectophytic parasite.</title>
        <authorList>
            <person name="Xu C."/>
            <person name="Chen H."/>
            <person name="Gleason M.L."/>
            <person name="Xu J.R."/>
            <person name="Liu H."/>
            <person name="Zhang R."/>
            <person name="Sun G."/>
        </authorList>
    </citation>
    <scope>NUCLEOTIDE SEQUENCE [LARGE SCALE GENOMIC DNA]</scope>
    <source>
        <strain evidence="14 15">LNHT1506</strain>
    </source>
</reference>
<dbReference type="CDD" id="cd21077">
    <property type="entry name" value="DBD_Rad14"/>
    <property type="match status" value="1"/>
</dbReference>
<evidence type="ECO:0000256" key="7">
    <source>
        <dbReference type="ARBA" id="ARBA00023125"/>
    </source>
</evidence>
<protein>
    <recommendedName>
        <fullName evidence="10">DNA repair protein RAD14</fullName>
    </recommendedName>
</protein>
<dbReference type="EMBL" id="CP051141">
    <property type="protein sequence ID" value="QIW99036.1"/>
    <property type="molecule type" value="Genomic_DNA"/>
</dbReference>
<feature type="compositionally biased region" description="Basic and acidic residues" evidence="12">
    <location>
        <begin position="131"/>
        <end position="146"/>
    </location>
</feature>
<dbReference type="GO" id="GO:0070914">
    <property type="term" value="P:UV-damage excision repair"/>
    <property type="evidence" value="ECO:0007669"/>
    <property type="project" value="TreeGrafter"/>
</dbReference>
<feature type="compositionally biased region" description="Gly residues" evidence="12">
    <location>
        <begin position="323"/>
        <end position="333"/>
    </location>
</feature>
<evidence type="ECO:0000256" key="11">
    <source>
        <dbReference type="SAM" id="Coils"/>
    </source>
</evidence>
<feature type="coiled-coil region" evidence="11">
    <location>
        <begin position="280"/>
        <end position="312"/>
    </location>
</feature>
<evidence type="ECO:0000256" key="1">
    <source>
        <dbReference type="ARBA" id="ARBA00004123"/>
    </source>
</evidence>
<sequence length="370" mass="42200">MASTERPATPPRSNEAPAMNITPEQVRRMEELRLRAKALRQQQTAAPSRAAGPYPAPAQLAGQKRTHTSSVPPTARDARSATAEPRAPNSNNGLAAVQDNGIRAARKFQKFVEYDFSKMNDSKGGFLTAEDDPHNKALRPPEEDGKPANMTLREWEQQQLRKRLRDNRAGIYEPGLSVLTEDIKKCKECGALELDWQFDEIFNCQVCQACKDKFPEKYSLLTKSEAAQDYLLTDPELKDTDLLPRMLKPNPHKKHWHDMQLFLRCQVEEYAFSDQKWGSAEKLDEAFEERETKKKQKKQKDFEKRLSELKRRTRVEATKRARQGGGGGFGDVIGTGRHEHEWGRGVEDPETGMVRRQCIECGMETEELEF</sequence>
<dbReference type="Gene3D" id="3.90.530.10">
    <property type="entry name" value="XPA C-terminal domain"/>
    <property type="match status" value="1"/>
</dbReference>
<feature type="region of interest" description="Disordered" evidence="12">
    <location>
        <begin position="126"/>
        <end position="147"/>
    </location>
</feature>
<dbReference type="GO" id="GO:0000110">
    <property type="term" value="C:nucleotide-excision repair factor 1 complex"/>
    <property type="evidence" value="ECO:0007669"/>
    <property type="project" value="TreeGrafter"/>
</dbReference>
<evidence type="ECO:0000259" key="13">
    <source>
        <dbReference type="Pfam" id="PF05181"/>
    </source>
</evidence>
<dbReference type="GO" id="GO:0000715">
    <property type="term" value="P:nucleotide-excision repair, DNA damage recognition"/>
    <property type="evidence" value="ECO:0007669"/>
    <property type="project" value="TreeGrafter"/>
</dbReference>
<comment type="subcellular location">
    <subcellularLocation>
        <location evidence="1">Nucleus</location>
    </subcellularLocation>
</comment>
<dbReference type="NCBIfam" id="TIGR00598">
    <property type="entry name" value="rad14"/>
    <property type="match status" value="1"/>
</dbReference>
<evidence type="ECO:0000256" key="9">
    <source>
        <dbReference type="ARBA" id="ARBA00023242"/>
    </source>
</evidence>
<evidence type="ECO:0000256" key="2">
    <source>
        <dbReference type="ARBA" id="ARBA00005548"/>
    </source>
</evidence>
<keyword evidence="15" id="KW-1185">Reference proteome</keyword>
<feature type="domain" description="XPA C-terminal" evidence="13">
    <location>
        <begin position="217"/>
        <end position="267"/>
    </location>
</feature>
<keyword evidence="11" id="KW-0175">Coiled coil</keyword>
<evidence type="ECO:0000256" key="12">
    <source>
        <dbReference type="SAM" id="MobiDB-lite"/>
    </source>
</evidence>
<dbReference type="InterPro" id="IPR000465">
    <property type="entry name" value="XPA/RAD14"/>
</dbReference>
<feature type="compositionally biased region" description="Basic and acidic residues" evidence="12">
    <location>
        <begin position="336"/>
        <end position="347"/>
    </location>
</feature>
<gene>
    <name evidence="14" type="ORF">AMS68_004554</name>
</gene>
<keyword evidence="3" id="KW-0479">Metal-binding</keyword>
<keyword evidence="9" id="KW-0539">Nucleus</keyword>
<dbReference type="SUPFAM" id="SSF46955">
    <property type="entry name" value="Putative DNA-binding domain"/>
    <property type="match status" value="1"/>
</dbReference>
<feature type="compositionally biased region" description="Basic and acidic residues" evidence="12">
    <location>
        <begin position="25"/>
        <end position="34"/>
    </location>
</feature>